<keyword evidence="5" id="KW-1185">Reference proteome</keyword>
<dbReference type="InterPro" id="IPR051897">
    <property type="entry name" value="PG-associated_BURP"/>
</dbReference>
<dbReference type="EMBL" id="CM035441">
    <property type="protein sequence ID" value="KAH7281466.1"/>
    <property type="molecule type" value="Genomic_DNA"/>
</dbReference>
<dbReference type="SMART" id="SM01045">
    <property type="entry name" value="BURP"/>
    <property type="match status" value="1"/>
</dbReference>
<proteinExistence type="predicted"/>
<dbReference type="Pfam" id="PF03181">
    <property type="entry name" value="BURP"/>
    <property type="match status" value="1"/>
</dbReference>
<sequence length="431" mass="47942">MFLHLLMPLYKQITLTSSFAFARTGIERHKAGKALMAAHQAQQRNRGAVVPSAATSIVLLVILPSLWVSHVASTATFGSGSRRELVPHVDGPSDFDWLANLPEQLKSPLSKAEVASYVKQFKRNGSVGDLCDAGNLFCKEEAFRLYYEALLHKMDHVVKAEDVRVFFRVSELRVGQELYIADSALQMAALERNFMDVAELSRSRRVEPSKYYVIYSEIPEVPVRSFLPAELAEVIPLTNKSLSEIFKLHPSSLFAKNSMKTLQICNERVHKDGTTVMDGEAAVCTTSLEGLQTVLKSPLLLGPHNAANIRAVVTDPRLQCCSDFTGKIVEVRLEADEQQRHAICHSLMYPSAVYLCHFVPQGRLYSVTLKPSNADDEELVQAVGICHMDTRGWDPLHLAFLNVHTTPGHGEACHWLLKGSIAFVNNDAYQK</sequence>
<evidence type="ECO:0000256" key="2">
    <source>
        <dbReference type="ARBA" id="ARBA00023180"/>
    </source>
</evidence>
<evidence type="ECO:0000313" key="4">
    <source>
        <dbReference type="EMBL" id="KAH7281466.1"/>
    </source>
</evidence>
<dbReference type="OMA" id="WEEHISL"/>
<reference evidence="4" key="1">
    <citation type="submission" date="2021-08" db="EMBL/GenBank/DDBJ databases">
        <title>WGS assembly of Ceratopteris richardii.</title>
        <authorList>
            <person name="Marchant D.B."/>
            <person name="Chen G."/>
            <person name="Jenkins J."/>
            <person name="Shu S."/>
            <person name="Leebens-Mack J."/>
            <person name="Grimwood J."/>
            <person name="Schmutz J."/>
            <person name="Soltis P."/>
            <person name="Soltis D."/>
            <person name="Chen Z.-H."/>
        </authorList>
    </citation>
    <scope>NUCLEOTIDE SEQUENCE</scope>
    <source>
        <strain evidence="4">Whitten #5841</strain>
        <tissue evidence="4">Leaf</tissue>
    </source>
</reference>
<evidence type="ECO:0000313" key="5">
    <source>
        <dbReference type="Proteomes" id="UP000825935"/>
    </source>
</evidence>
<keyword evidence="2" id="KW-0325">Glycoprotein</keyword>
<dbReference type="AlphaFoldDB" id="A0A8T2QCQ8"/>
<evidence type="ECO:0000256" key="1">
    <source>
        <dbReference type="ARBA" id="ARBA00022729"/>
    </source>
</evidence>
<dbReference type="InterPro" id="IPR004873">
    <property type="entry name" value="BURP_dom"/>
</dbReference>
<keyword evidence="1" id="KW-0732">Signal</keyword>
<name>A0A8T2QCQ8_CERRI</name>
<accession>A0A8T2QCQ8</accession>
<dbReference type="Proteomes" id="UP000825935">
    <property type="component" value="Chromosome 36"/>
</dbReference>
<dbReference type="OrthoDB" id="1909293at2759"/>
<dbReference type="PROSITE" id="PS51277">
    <property type="entry name" value="BURP"/>
    <property type="match status" value="1"/>
</dbReference>
<dbReference type="PANTHER" id="PTHR31458:SF16">
    <property type="entry name" value="BURP DOMAIN-CONTAINING PROTEIN"/>
    <property type="match status" value="1"/>
</dbReference>
<organism evidence="4 5">
    <name type="scientific">Ceratopteris richardii</name>
    <name type="common">Triangle waterfern</name>
    <dbReference type="NCBI Taxonomy" id="49495"/>
    <lineage>
        <taxon>Eukaryota</taxon>
        <taxon>Viridiplantae</taxon>
        <taxon>Streptophyta</taxon>
        <taxon>Embryophyta</taxon>
        <taxon>Tracheophyta</taxon>
        <taxon>Polypodiopsida</taxon>
        <taxon>Polypodiidae</taxon>
        <taxon>Polypodiales</taxon>
        <taxon>Pteridineae</taxon>
        <taxon>Pteridaceae</taxon>
        <taxon>Parkerioideae</taxon>
        <taxon>Ceratopteris</taxon>
    </lineage>
</organism>
<evidence type="ECO:0000259" key="3">
    <source>
        <dbReference type="PROSITE" id="PS51277"/>
    </source>
</evidence>
<gene>
    <name evidence="4" type="ORF">KP509_36G049100</name>
</gene>
<feature type="domain" description="BURP" evidence="3">
    <location>
        <begin position="200"/>
        <end position="426"/>
    </location>
</feature>
<comment type="caution">
    <text evidence="4">The sequence shown here is derived from an EMBL/GenBank/DDBJ whole genome shotgun (WGS) entry which is preliminary data.</text>
</comment>
<protein>
    <recommendedName>
        <fullName evidence="3">BURP domain-containing protein</fullName>
    </recommendedName>
</protein>
<dbReference type="PANTHER" id="PTHR31458">
    <property type="entry name" value="POLYGALACTURONASE 1 BETA-LIKE PROTEIN 2"/>
    <property type="match status" value="1"/>
</dbReference>